<feature type="compositionally biased region" description="Basic residues" evidence="9">
    <location>
        <begin position="697"/>
        <end position="711"/>
    </location>
</feature>
<evidence type="ECO:0000256" key="9">
    <source>
        <dbReference type="SAM" id="MobiDB-lite"/>
    </source>
</evidence>
<feature type="coiled-coil region" evidence="8">
    <location>
        <begin position="115"/>
        <end position="170"/>
    </location>
</feature>
<dbReference type="GO" id="GO:0005764">
    <property type="term" value="C:lysosome"/>
    <property type="evidence" value="ECO:0007669"/>
    <property type="project" value="TreeGrafter"/>
</dbReference>
<dbReference type="WBParaSite" id="TASK_0000588801-mRNA-1">
    <property type="protein sequence ID" value="TASK_0000588801-mRNA-1"/>
    <property type="gene ID" value="TASK_0000588801"/>
</dbReference>
<dbReference type="GO" id="GO:1904263">
    <property type="term" value="P:positive regulation of TORC1 signaling"/>
    <property type="evidence" value="ECO:0007669"/>
    <property type="project" value="TreeGrafter"/>
</dbReference>
<evidence type="ECO:0000256" key="1">
    <source>
        <dbReference type="ARBA" id="ARBA00004308"/>
    </source>
</evidence>
<dbReference type="Gene3D" id="3.40.50.300">
    <property type="entry name" value="P-loop containing nucleotide triphosphate hydrolases"/>
    <property type="match status" value="2"/>
</dbReference>
<feature type="compositionally biased region" description="Low complexity" evidence="9">
    <location>
        <begin position="1868"/>
        <end position="1878"/>
    </location>
</feature>
<feature type="region of interest" description="Disordered" evidence="9">
    <location>
        <begin position="487"/>
        <end position="507"/>
    </location>
</feature>
<dbReference type="PANTHER" id="PTHR11259:SF2">
    <property type="entry name" value="GH16429P"/>
    <property type="match status" value="1"/>
</dbReference>
<dbReference type="GO" id="GO:0005525">
    <property type="term" value="F:GTP binding"/>
    <property type="evidence" value="ECO:0007669"/>
    <property type="project" value="UniProtKB-KW"/>
</dbReference>
<dbReference type="SUPFAM" id="SSF52540">
    <property type="entry name" value="P-loop containing nucleoside triphosphate hydrolases"/>
    <property type="match status" value="1"/>
</dbReference>
<dbReference type="STRING" id="60517.A0A0R3W6P5"/>
<feature type="region of interest" description="Disordered" evidence="9">
    <location>
        <begin position="388"/>
        <end position="475"/>
    </location>
</feature>
<comment type="catalytic activity">
    <reaction evidence="7">
        <text>GTP + H2O = GDP + phosphate + H(+)</text>
        <dbReference type="Rhea" id="RHEA:19669"/>
        <dbReference type="ChEBI" id="CHEBI:15377"/>
        <dbReference type="ChEBI" id="CHEBI:15378"/>
        <dbReference type="ChEBI" id="CHEBI:37565"/>
        <dbReference type="ChEBI" id="CHEBI:43474"/>
        <dbReference type="ChEBI" id="CHEBI:58189"/>
    </reaction>
    <physiologicalReaction direction="left-to-right" evidence="7">
        <dbReference type="Rhea" id="RHEA:19670"/>
    </physiologicalReaction>
</comment>
<accession>A0A0R3W6P5</accession>
<dbReference type="FunFam" id="3.40.50.300:FF:001086">
    <property type="entry name" value="GTP-binding protein GTR2"/>
    <property type="match status" value="1"/>
</dbReference>
<keyword evidence="6" id="KW-0472">Membrane</keyword>
<dbReference type="InterPro" id="IPR006762">
    <property type="entry name" value="Gtr1_RagA"/>
</dbReference>
<evidence type="ECO:0000256" key="8">
    <source>
        <dbReference type="SAM" id="Coils"/>
    </source>
</evidence>
<dbReference type="GO" id="GO:1990131">
    <property type="term" value="C:Gtr1-Gtr2 GTPase complex"/>
    <property type="evidence" value="ECO:0007669"/>
    <property type="project" value="TreeGrafter"/>
</dbReference>
<dbReference type="GO" id="GO:0010507">
    <property type="term" value="P:negative regulation of autophagy"/>
    <property type="evidence" value="ECO:0007669"/>
    <property type="project" value="TreeGrafter"/>
</dbReference>
<dbReference type="PANTHER" id="PTHR11259">
    <property type="entry name" value="RAS-RELATED GTP BINDING RAG/GTR YEAST"/>
    <property type="match status" value="1"/>
</dbReference>
<feature type="compositionally biased region" description="Pro residues" evidence="9">
    <location>
        <begin position="424"/>
        <end position="435"/>
    </location>
</feature>
<evidence type="ECO:0000256" key="7">
    <source>
        <dbReference type="ARBA" id="ARBA00049117"/>
    </source>
</evidence>
<proteinExistence type="inferred from homology"/>
<dbReference type="Pfam" id="PF06098">
    <property type="entry name" value="Radial_spoke_3"/>
    <property type="match status" value="1"/>
</dbReference>
<dbReference type="InterPro" id="IPR027417">
    <property type="entry name" value="P-loop_NTPase"/>
</dbReference>
<evidence type="ECO:0000256" key="2">
    <source>
        <dbReference type="ARBA" id="ARBA00007756"/>
    </source>
</evidence>
<feature type="region of interest" description="Disordered" evidence="9">
    <location>
        <begin position="696"/>
        <end position="758"/>
    </location>
</feature>
<evidence type="ECO:0000256" key="6">
    <source>
        <dbReference type="ARBA" id="ARBA00023136"/>
    </source>
</evidence>
<reference evidence="10" key="1">
    <citation type="submission" date="2016-04" db="UniProtKB">
        <authorList>
            <consortium name="WormBaseParasite"/>
        </authorList>
    </citation>
    <scope>IDENTIFICATION</scope>
</reference>
<dbReference type="InterPro" id="IPR009290">
    <property type="entry name" value="Radial_spoke_3"/>
</dbReference>
<feature type="region of interest" description="Disordered" evidence="9">
    <location>
        <begin position="557"/>
        <end position="597"/>
    </location>
</feature>
<feature type="compositionally biased region" description="Low complexity" evidence="9">
    <location>
        <begin position="561"/>
        <end position="572"/>
    </location>
</feature>
<protein>
    <submittedName>
        <fullName evidence="10">GRIP domain-containing protein</fullName>
    </submittedName>
</protein>
<name>A0A0R3W6P5_TAEAS</name>
<feature type="coiled-coil region" evidence="8">
    <location>
        <begin position="262"/>
        <end position="296"/>
    </location>
</feature>
<organism evidence="10">
    <name type="scientific">Taenia asiatica</name>
    <name type="common">Asian tapeworm</name>
    <dbReference type="NCBI Taxonomy" id="60517"/>
    <lineage>
        <taxon>Eukaryota</taxon>
        <taxon>Metazoa</taxon>
        <taxon>Spiralia</taxon>
        <taxon>Lophotrochozoa</taxon>
        <taxon>Platyhelminthes</taxon>
        <taxon>Cestoda</taxon>
        <taxon>Eucestoda</taxon>
        <taxon>Cyclophyllidea</taxon>
        <taxon>Taeniidae</taxon>
        <taxon>Taenia</taxon>
    </lineage>
</organism>
<keyword evidence="8" id="KW-0175">Coiled coil</keyword>
<evidence type="ECO:0000313" key="10">
    <source>
        <dbReference type="WBParaSite" id="TASK_0000588801-mRNA-1"/>
    </source>
</evidence>
<comment type="subcellular location">
    <subcellularLocation>
        <location evidence="1">Endomembrane system</location>
    </subcellularLocation>
</comment>
<dbReference type="GO" id="GO:0009267">
    <property type="term" value="P:cellular response to starvation"/>
    <property type="evidence" value="ECO:0007669"/>
    <property type="project" value="TreeGrafter"/>
</dbReference>
<dbReference type="GO" id="GO:0012505">
    <property type="term" value="C:endomembrane system"/>
    <property type="evidence" value="ECO:0007669"/>
    <property type="project" value="UniProtKB-SubCell"/>
</dbReference>
<dbReference type="Gene3D" id="3.30.450.190">
    <property type="match status" value="1"/>
</dbReference>
<keyword evidence="4" id="KW-0378">Hydrolase</keyword>
<keyword evidence="3" id="KW-0547">Nucleotide-binding</keyword>
<feature type="coiled-coil region" evidence="8">
    <location>
        <begin position="1309"/>
        <end position="1336"/>
    </location>
</feature>
<dbReference type="CDD" id="cd11385">
    <property type="entry name" value="RagC_like"/>
    <property type="match status" value="1"/>
</dbReference>
<keyword evidence="5" id="KW-0342">GTP-binding</keyword>
<feature type="region of interest" description="Disordered" evidence="9">
    <location>
        <begin position="1853"/>
        <end position="1884"/>
    </location>
</feature>
<dbReference type="GO" id="GO:0005634">
    <property type="term" value="C:nucleus"/>
    <property type="evidence" value="ECO:0007669"/>
    <property type="project" value="TreeGrafter"/>
</dbReference>
<dbReference type="Pfam" id="PF04670">
    <property type="entry name" value="Gtr1_RagA"/>
    <property type="match status" value="1"/>
</dbReference>
<dbReference type="GO" id="GO:0003924">
    <property type="term" value="F:GTPase activity"/>
    <property type="evidence" value="ECO:0007669"/>
    <property type="project" value="TreeGrafter"/>
</dbReference>
<comment type="similarity">
    <text evidence="2">Belongs to the GTR/RAG GTP-binding protein family.</text>
</comment>
<evidence type="ECO:0000256" key="4">
    <source>
        <dbReference type="ARBA" id="ARBA00022801"/>
    </source>
</evidence>
<sequence length="1884" mass="210771">LLAQMQSKHDTLETALVMAEEAQAAADVARHHLVDDLGTLEGRLGFEVTAAGLLTPEAIAFAEALTATLAQRDAEVDKLVEQLRALSDVKREEVGLQAGVEMKCTNASVQTEAAAEEEAQAQTRAKEEISQLKEKLAQTSESLVSATGQISHLQERLESVEEEYRQERALSARAHHNCDLNEREARRFHALVERHRSATAAFVVGLERRGLIERGTSSSASFTESDVPNQLDSVCSQLLLSFGNLEDVLKENCRLKDEVCLLRQKVEKSLELKQKLRDLNENSEYLESEVHRLLRKVGFLVTCKASPVSIEGAHTMQGQSPNWVLAVHTDLSPILDKVDCGIAETFSLSISRVSSLLFVFYRSCPVEDAQDTEDDSVAYTDLSQVSSRLPFSLPSDSPHDDDGVEPMTRRHHRPRVGGGGGGSMPPPQPPSPPHRPTAFEISPPPPTTGRTRRQINPLPPPPLPAHPQSARNDSVEPSIASNVTQTYPAAHSGNIRAHNTKNVPTPERPEDLIARLTELRRRNNLQPFHLRTNYPVETQLQSPNELYTILQTVHKSDLEQQHQQQQQQQQQHSGTMSGSGAESRREASPMPAGRSLRPKGLQSISEVLLTGASGIVGAEHLDLSSTRARPTESLLLPRGGHSTTGVCDLYIWREIFGANLHGVSLLSVVRLQFECSLISEWLFNQPPLAFEVGLSPQHKRRTAPPLSHRKTTSAEDIKRPNGVTSRSTEEKAPSVAKVLPAPTANPSTSKAGKEWVGRQTRAANSVKLTAAIEGGDRKALSFTVEGGSAVDAGPCFGVTSGSRFTGLGRDWVPCLRGVGFAGRCAYLTVSLRTPLNLCIERNSKRTPSTPLFVLNRMNERFEWPDSSNCSWERHNLDLIGMETGCPVGTIEAFIESVLQQPLVFIDIKMLEAEKENSRIINKTSPIHALDDVLRTLVNTCITSLSLDLRKKFGKDFSKAKALTLLQLKPMASEKFGLPRVDFEAWIQAAFAENVATIIPLNRRTLRLADGVRSHMWSGRSLGEKAMHRCPQNNKAAYVFASLPIVRTTYGQLKNDPSTSLPSSDQAGLLRADYVTSPNQPSKIFLPPYRQKTITLLSAKPGTYPKLTPSPPGMPDCAGVRAGLKAKRAINARKFAPKECRSGDTLASFIGPSSDGLTFAYENPFSSLLAGQLSTCYNVHFKWSPHFAFCRLVGMLYGRSTKAVDLKKHLEEIDQPVERDDFWSQTDEFMARPPTPPFVPATTGADVATQVEAWEVRWQLWIELFDFNMEVIPVLEVLIGKTVEQALLEVVEEEELQELRKQQYIQMEIRDADLAEVERLERRNRRYREEQERRKAQGIYAAWMRKRTADKVAARCFTKAYMEPLLPNVYEQLTQRGYFYDDVEYEIGVEFLEPVVKRVLWLNQLERRARILVDGVVREAVAQRHTEWRELGRELMTQALTDLCYPIIEMSVTQWVTDDLVDFLVHCVFVVTGAHKMIVEQTLSEMFEMVLDEMAAWMEERVFSIRFCCNLRKTMDEADAFDQKPKIFLMGLKGSGKSSIQKVVFHKLAPAETLYLESTNKIEKNDISDCSFIKFQIWDFPGHIDFCDSNFLSDTLFSDSGAIVFVIDAQDDYMSALHRLTSTVEYAYKKNPKIKYEVFIHKVDCLLDDQKIEIQRDIAQRVNNIVEDIVASHNPVNYNSSNVTIGFHLTTIYDHSVFEAFSKVVQKLIPYLDAFEDLLNIFISSSMLDKAFLFDVATKIYLATDSTLVDIQTYELCCDMIDVVTNISSIYTPSSELSDPPFSEQTSSTIVLNNATVIYLRGINRYMALVCILREESLEKIGIIEYNYQVVKEGIQRMLSVNQQAIKSQRSSICLTEPGNDMPEENGDNAANSSTNNNNVEDPVV</sequence>
<evidence type="ECO:0000256" key="3">
    <source>
        <dbReference type="ARBA" id="ARBA00022741"/>
    </source>
</evidence>
<evidence type="ECO:0000256" key="5">
    <source>
        <dbReference type="ARBA" id="ARBA00023134"/>
    </source>
</evidence>
<dbReference type="InterPro" id="IPR039400">
    <property type="entry name" value="RagC/D"/>
</dbReference>